<dbReference type="PANTHER" id="PTHR47234:SF1">
    <property type="entry name" value="TONB-DEPENDENT RECEPTOR"/>
    <property type="match status" value="1"/>
</dbReference>
<evidence type="ECO:0000256" key="3">
    <source>
        <dbReference type="ARBA" id="ARBA00023237"/>
    </source>
</evidence>
<dbReference type="InterPro" id="IPR037066">
    <property type="entry name" value="Plug_dom_sf"/>
</dbReference>
<dbReference type="Pfam" id="PF07715">
    <property type="entry name" value="Plug"/>
    <property type="match status" value="1"/>
</dbReference>
<sequence>MISKLKYLVLLLAVSFVFNSQESGSNNDVEEVVTVGTQIKGARINEALPVTVISAEDIDDLGVDSGDDLLSSLPEQGINQFGETGDTGGINGARGDVGSYDIRSLGTGNTLVLINGRRMVSGASYQTEEIGGSFVPVESPNTQVLPLGLIERVEILRDGAAALYGSDAVAAVVNNVLDADYQGFEMRVRYKNFEHYNRDDHTVTIKWGESFNNGRTSITSYASFYDRDRIRAVEDEVMGFCDRNVFDASLGGRTDCSSNSAWGQFDMSGRASYTDSSGEFLIYPSNDPRCLLQLGNGVCAASDSSGNILYNWYADKDYLGALERRNVFTFLNHDMGNSNEMYVEFGYYDSDYTARREQASGLTAQKFIVPSSHPNNFTGKTLQLDNYRFNDFGPRETSSKKTNVRMLLGFRGQLVSGWDWDSAYVFNEELSDNTIYNRINATVMDSLLQAGLYNPFNGGGYLGRPDSDGDPTAWGDWTPGAPESIMDLARIDVIRNNGRTLNTFDFKLSKPDLFSLPGGDVSALIGFEWRGDKFFDDRDDNLDGTNVYVRRSSNGRLSSSPSYTYPYISNVVGSSPTPDNGGDRTVNSIFVELGVPVVGPEMNVPLVQSFDLQAAWRNEAYSDFEGEDVSRFAFGWRVSDSILFRGSSQETFRAPNLYTINELTVSRVNTRYDWAAVYVDRAATAAGLGSSTLWDSDGRYGVIRNTIGNRDLLAELATNETVGVVLEYDNVVLTYDLWEVSSDRTVGLLGEENSMLIDLVRRLQGNCDGFEGVTRVAPDAGEVETMNAIGFPCPFGEAESVFNQYVNLGPRSVAGWDGAFIYDLDFDWGSMEMKHLVSFTREKEQAKGGLVDEIDAAYASGLIDQSAYPLAGLGNLLKIEQAPKRKTKSTLRFKWDSYALGFTHTTRSEVLEPDVGLRPVGAASRTNAYFDYNFSLNENDARMRFGVNNLSDRRPPLADYRYGFLGDLDVGTRRDFYFDFRVRY</sequence>
<keyword evidence="3" id="KW-0998">Cell outer membrane</keyword>
<dbReference type="AlphaFoldDB" id="A0A520N030"/>
<accession>A0A520N030</accession>
<dbReference type="EMBL" id="SHBE01000002">
    <property type="protein sequence ID" value="RZO26834.1"/>
    <property type="molecule type" value="Genomic_DNA"/>
</dbReference>
<dbReference type="Proteomes" id="UP000315825">
    <property type="component" value="Unassembled WGS sequence"/>
</dbReference>
<evidence type="ECO:0000313" key="6">
    <source>
        <dbReference type="EMBL" id="RZO26834.1"/>
    </source>
</evidence>
<comment type="caution">
    <text evidence="6">The sequence shown here is derived from an EMBL/GenBank/DDBJ whole genome shotgun (WGS) entry which is preliminary data.</text>
</comment>
<comment type="subcellular location">
    <subcellularLocation>
        <location evidence="1">Cell outer membrane</location>
    </subcellularLocation>
</comment>
<reference evidence="6 7" key="1">
    <citation type="submission" date="2019-02" db="EMBL/GenBank/DDBJ databases">
        <title>Prokaryotic population dynamics and viral predation in marine succession experiment using metagenomics: the confinement effect.</title>
        <authorList>
            <person name="Haro-Moreno J.M."/>
            <person name="Rodriguez-Valera F."/>
            <person name="Lopez-Perez M."/>
        </authorList>
    </citation>
    <scope>NUCLEOTIDE SEQUENCE [LARGE SCALE GENOMIC DNA]</scope>
    <source>
        <strain evidence="6">MED-G159</strain>
    </source>
</reference>
<evidence type="ECO:0000313" key="7">
    <source>
        <dbReference type="Proteomes" id="UP000315825"/>
    </source>
</evidence>
<feature type="signal peptide" evidence="4">
    <location>
        <begin position="1"/>
        <end position="20"/>
    </location>
</feature>
<dbReference type="SUPFAM" id="SSF56935">
    <property type="entry name" value="Porins"/>
    <property type="match status" value="1"/>
</dbReference>
<dbReference type="PANTHER" id="PTHR47234">
    <property type="match status" value="1"/>
</dbReference>
<keyword evidence="2" id="KW-0472">Membrane</keyword>
<organism evidence="6 7">
    <name type="scientific">SAR86 cluster bacterium</name>
    <dbReference type="NCBI Taxonomy" id="2030880"/>
    <lineage>
        <taxon>Bacteria</taxon>
        <taxon>Pseudomonadati</taxon>
        <taxon>Pseudomonadota</taxon>
        <taxon>Gammaproteobacteria</taxon>
        <taxon>SAR86 cluster</taxon>
    </lineage>
</organism>
<protein>
    <recommendedName>
        <fullName evidence="5">TonB-dependent receptor plug domain-containing protein</fullName>
    </recommendedName>
</protein>
<gene>
    <name evidence="6" type="ORF">EVA92_01395</name>
</gene>
<feature type="chain" id="PRO_5022040179" description="TonB-dependent receptor plug domain-containing protein" evidence="4">
    <location>
        <begin position="21"/>
        <end position="984"/>
    </location>
</feature>
<evidence type="ECO:0000256" key="1">
    <source>
        <dbReference type="ARBA" id="ARBA00004442"/>
    </source>
</evidence>
<dbReference type="Gene3D" id="2.170.130.10">
    <property type="entry name" value="TonB-dependent receptor, plug domain"/>
    <property type="match status" value="1"/>
</dbReference>
<feature type="domain" description="TonB-dependent receptor plug" evidence="5">
    <location>
        <begin position="48"/>
        <end position="172"/>
    </location>
</feature>
<proteinExistence type="predicted"/>
<evidence type="ECO:0000256" key="2">
    <source>
        <dbReference type="ARBA" id="ARBA00023136"/>
    </source>
</evidence>
<evidence type="ECO:0000259" key="5">
    <source>
        <dbReference type="Pfam" id="PF07715"/>
    </source>
</evidence>
<evidence type="ECO:0000256" key="4">
    <source>
        <dbReference type="SAM" id="SignalP"/>
    </source>
</evidence>
<dbReference type="GO" id="GO:0009279">
    <property type="term" value="C:cell outer membrane"/>
    <property type="evidence" value="ECO:0007669"/>
    <property type="project" value="UniProtKB-SubCell"/>
</dbReference>
<dbReference type="InterPro" id="IPR012910">
    <property type="entry name" value="Plug_dom"/>
</dbReference>
<name>A0A520N030_9GAMM</name>
<keyword evidence="4" id="KW-0732">Signal</keyword>
<dbReference type="InterPro" id="IPR036942">
    <property type="entry name" value="Beta-barrel_TonB_sf"/>
</dbReference>
<dbReference type="Gene3D" id="2.40.170.20">
    <property type="entry name" value="TonB-dependent receptor, beta-barrel domain"/>
    <property type="match status" value="1"/>
</dbReference>